<dbReference type="HAMAP" id="MF_00083">
    <property type="entry name" value="Pept_tRNA_hydro_bact"/>
    <property type="match status" value="1"/>
</dbReference>
<dbReference type="GO" id="GO:0072344">
    <property type="term" value="P:rescue of stalled ribosome"/>
    <property type="evidence" value="ECO:0007669"/>
    <property type="project" value="UniProtKB-UniRule"/>
</dbReference>
<name>A0A1Q8ECT3_STRAI</name>
<dbReference type="PANTHER" id="PTHR17224:SF1">
    <property type="entry name" value="PEPTIDYL-TRNA HYDROLASE"/>
    <property type="match status" value="1"/>
</dbReference>
<sequence length="189" mass="21630">MTKLIVGLGNPGDRYEETKHNVGFMFIDRIAKKENLSFSHDKIFQADIATTFINSEKIYLVKPTTFMNESGKAVRALLTYYGLTKEDLVVIYDDLDMAVGKVRFRQKGSAGGHNGIKSIIKHLGSQEFERIKIGIGRPKNGMTVVQHVLSHFDKEDRIEIELTLEKLDDFVKVYLQENDAEKIMRKYNN</sequence>
<dbReference type="SUPFAM" id="SSF53178">
    <property type="entry name" value="Peptidyl-tRNA hydrolase-like"/>
    <property type="match status" value="1"/>
</dbReference>
<keyword evidence="13" id="KW-1185">Reference proteome</keyword>
<dbReference type="InterPro" id="IPR018171">
    <property type="entry name" value="Pept_tRNA_hydro_CS"/>
</dbReference>
<reference evidence="13" key="2">
    <citation type="submission" date="2016-12" db="EMBL/GenBank/DDBJ databases">
        <authorList>
            <person name="Gulvik C.A."/>
        </authorList>
    </citation>
    <scope>NUCLEOTIDE SEQUENCE [LARGE SCALE GENOMIC DNA]</scope>
    <source>
        <strain evidence="13">ATCC 51725</strain>
    </source>
</reference>
<dbReference type="GO" id="GO:0004045">
    <property type="term" value="F:peptidyl-tRNA hydrolase activity"/>
    <property type="evidence" value="ECO:0007669"/>
    <property type="project" value="UniProtKB-UniRule"/>
</dbReference>
<accession>A0A1Q8ECT3</accession>
<protein>
    <recommendedName>
        <fullName evidence="7 8">Peptidyl-tRNA hydrolase</fullName>
        <shortName evidence="8">Pth</shortName>
        <ecNumber evidence="1 8">3.1.1.29</ecNumber>
    </recommendedName>
</protein>
<evidence type="ECO:0000256" key="4">
    <source>
        <dbReference type="ARBA" id="ARBA00022884"/>
    </source>
</evidence>
<reference evidence="11" key="1">
    <citation type="submission" date="2016-12" db="EMBL/GenBank/DDBJ databases">
        <authorList>
            <person name="Song W.-J."/>
            <person name="Kurnit D.M."/>
        </authorList>
    </citation>
    <scope>NUCLEOTIDE SEQUENCE [LARGE SCALE GENOMIC DNA]</scope>
    <source>
        <strain evidence="11">ATCC 51725</strain>
    </source>
</reference>
<evidence type="ECO:0000256" key="5">
    <source>
        <dbReference type="ARBA" id="ARBA00038063"/>
    </source>
</evidence>
<dbReference type="OrthoDB" id="9800507at2"/>
<dbReference type="Pfam" id="PF01195">
    <property type="entry name" value="Pept_tRNA_hydro"/>
    <property type="match status" value="1"/>
</dbReference>
<evidence type="ECO:0000256" key="9">
    <source>
        <dbReference type="RuleBase" id="RU000673"/>
    </source>
</evidence>
<dbReference type="GO" id="GO:0005737">
    <property type="term" value="C:cytoplasm"/>
    <property type="evidence" value="ECO:0007669"/>
    <property type="project" value="UniProtKB-SubCell"/>
</dbReference>
<dbReference type="Proteomes" id="UP000255213">
    <property type="component" value="Unassembled WGS sequence"/>
</dbReference>
<dbReference type="PROSITE" id="PS01195">
    <property type="entry name" value="PEPT_TRNA_HYDROL_1"/>
    <property type="match status" value="1"/>
</dbReference>
<dbReference type="PANTHER" id="PTHR17224">
    <property type="entry name" value="PEPTIDYL-TRNA HYDROLASE"/>
    <property type="match status" value="1"/>
</dbReference>
<dbReference type="InterPro" id="IPR001328">
    <property type="entry name" value="Pept_tRNA_hydro"/>
</dbReference>
<evidence type="ECO:0000256" key="1">
    <source>
        <dbReference type="ARBA" id="ARBA00013260"/>
    </source>
</evidence>
<dbReference type="PROSITE" id="PS01196">
    <property type="entry name" value="PEPT_TRNA_HYDROL_2"/>
    <property type="match status" value="1"/>
</dbReference>
<comment type="function">
    <text evidence="8">Catalyzes the release of premature peptidyl moieties from peptidyl-tRNA molecules trapped in stalled 50S ribosomal subunits, and thus maintains levels of free tRNAs and 50S ribosomes.</text>
</comment>
<dbReference type="NCBIfam" id="TIGR00447">
    <property type="entry name" value="pth"/>
    <property type="match status" value="1"/>
</dbReference>
<evidence type="ECO:0000313" key="13">
    <source>
        <dbReference type="Proteomes" id="UP000186437"/>
    </source>
</evidence>
<evidence type="ECO:0000256" key="8">
    <source>
        <dbReference type="HAMAP-Rule" id="MF_00083"/>
    </source>
</evidence>
<evidence type="ECO:0000313" key="11">
    <source>
        <dbReference type="EMBL" id="OLF49585.1"/>
    </source>
</evidence>
<evidence type="ECO:0000313" key="12">
    <source>
        <dbReference type="EMBL" id="SUN06103.1"/>
    </source>
</evidence>
<comment type="catalytic activity">
    <reaction evidence="6 8 9">
        <text>an N-acyl-L-alpha-aminoacyl-tRNA + H2O = an N-acyl-L-amino acid + a tRNA + H(+)</text>
        <dbReference type="Rhea" id="RHEA:54448"/>
        <dbReference type="Rhea" id="RHEA-COMP:10123"/>
        <dbReference type="Rhea" id="RHEA-COMP:13883"/>
        <dbReference type="ChEBI" id="CHEBI:15377"/>
        <dbReference type="ChEBI" id="CHEBI:15378"/>
        <dbReference type="ChEBI" id="CHEBI:59874"/>
        <dbReference type="ChEBI" id="CHEBI:78442"/>
        <dbReference type="ChEBI" id="CHEBI:138191"/>
        <dbReference type="EC" id="3.1.1.29"/>
    </reaction>
</comment>
<dbReference type="EC" id="3.1.1.29" evidence="1 8"/>
<keyword evidence="4 8" id="KW-0694">RNA-binding</keyword>
<dbReference type="RefSeq" id="WP_075099403.1">
    <property type="nucleotide sequence ID" value="NZ_MSJL01000026.1"/>
</dbReference>
<dbReference type="InterPro" id="IPR036416">
    <property type="entry name" value="Pept_tRNA_hydro_sf"/>
</dbReference>
<dbReference type="AlphaFoldDB" id="A0A1Q8ECT3"/>
<dbReference type="GO" id="GO:0006515">
    <property type="term" value="P:protein quality control for misfolded or incompletely synthesized proteins"/>
    <property type="evidence" value="ECO:0007669"/>
    <property type="project" value="UniProtKB-UniRule"/>
</dbReference>
<dbReference type="Proteomes" id="UP000186437">
    <property type="component" value="Unassembled WGS sequence"/>
</dbReference>
<keyword evidence="2 8" id="KW-0820">tRNA-binding</keyword>
<evidence type="ECO:0000256" key="2">
    <source>
        <dbReference type="ARBA" id="ARBA00022555"/>
    </source>
</evidence>
<dbReference type="CDD" id="cd00462">
    <property type="entry name" value="PTH"/>
    <property type="match status" value="1"/>
</dbReference>
<keyword evidence="3 8" id="KW-0378">Hydrolase</keyword>
<feature type="binding site" evidence="8">
    <location>
        <position position="68"/>
    </location>
    <ligand>
        <name>tRNA</name>
        <dbReference type="ChEBI" id="CHEBI:17843"/>
    </ligand>
</feature>
<evidence type="ECO:0000256" key="3">
    <source>
        <dbReference type="ARBA" id="ARBA00022801"/>
    </source>
</evidence>
<comment type="similarity">
    <text evidence="5 8 10">Belongs to the PTH family.</text>
</comment>
<feature type="binding site" evidence="8">
    <location>
        <position position="66"/>
    </location>
    <ligand>
        <name>tRNA</name>
        <dbReference type="ChEBI" id="CHEBI:17843"/>
    </ligand>
</feature>
<feature type="binding site" evidence="8">
    <location>
        <position position="114"/>
    </location>
    <ligand>
        <name>tRNA</name>
        <dbReference type="ChEBI" id="CHEBI:17843"/>
    </ligand>
</feature>
<dbReference type="Gene3D" id="3.40.50.1470">
    <property type="entry name" value="Peptidyl-tRNA hydrolase"/>
    <property type="match status" value="1"/>
</dbReference>
<dbReference type="EMBL" id="UHEN01000001">
    <property type="protein sequence ID" value="SUN06103.1"/>
    <property type="molecule type" value="Genomic_DNA"/>
</dbReference>
<feature type="site" description="Stabilizes the basic form of H active site to accept a proton" evidence="8">
    <location>
        <position position="93"/>
    </location>
</feature>
<gene>
    <name evidence="8 12" type="primary">pth</name>
    <name evidence="11" type="ORF">BU200_06470</name>
    <name evidence="12" type="ORF">NCTC12957_00428</name>
</gene>
<evidence type="ECO:0000256" key="10">
    <source>
        <dbReference type="RuleBase" id="RU004320"/>
    </source>
</evidence>
<dbReference type="EMBL" id="MSJL01000026">
    <property type="protein sequence ID" value="OLF49585.1"/>
    <property type="molecule type" value="Genomic_DNA"/>
</dbReference>
<comment type="subcellular location">
    <subcellularLocation>
        <location evidence="8">Cytoplasm</location>
    </subcellularLocation>
</comment>
<reference evidence="12 14" key="3">
    <citation type="submission" date="2018-06" db="EMBL/GenBank/DDBJ databases">
        <authorList>
            <consortium name="Pathogen Informatics"/>
            <person name="Doyle S."/>
        </authorList>
    </citation>
    <scope>NUCLEOTIDE SEQUENCE [LARGE SCALE GENOMIC DNA]</scope>
    <source>
        <strain evidence="12 14">NCTC12957</strain>
    </source>
</reference>
<evidence type="ECO:0000256" key="7">
    <source>
        <dbReference type="ARBA" id="ARBA00050038"/>
    </source>
</evidence>
<organism evidence="11 13">
    <name type="scientific">Streptococcus acidominimus</name>
    <dbReference type="NCBI Taxonomy" id="1326"/>
    <lineage>
        <taxon>Bacteria</taxon>
        <taxon>Bacillati</taxon>
        <taxon>Bacillota</taxon>
        <taxon>Bacilli</taxon>
        <taxon>Lactobacillales</taxon>
        <taxon>Streptococcaceae</taxon>
        <taxon>Streptococcus</taxon>
    </lineage>
</organism>
<dbReference type="GO" id="GO:0000049">
    <property type="term" value="F:tRNA binding"/>
    <property type="evidence" value="ECO:0007669"/>
    <property type="project" value="UniProtKB-UniRule"/>
</dbReference>
<feature type="binding site" evidence="8">
    <location>
        <position position="15"/>
    </location>
    <ligand>
        <name>tRNA</name>
        <dbReference type="ChEBI" id="CHEBI:17843"/>
    </ligand>
</feature>
<feature type="site" description="Discriminates between blocked and unblocked aminoacyl-tRNA" evidence="8">
    <location>
        <position position="10"/>
    </location>
</feature>
<keyword evidence="8" id="KW-0963">Cytoplasm</keyword>
<dbReference type="FunFam" id="3.40.50.1470:FF:000001">
    <property type="entry name" value="Peptidyl-tRNA hydrolase"/>
    <property type="match status" value="1"/>
</dbReference>
<feature type="active site" description="Proton acceptor" evidence="8">
    <location>
        <position position="20"/>
    </location>
</feature>
<comment type="subunit">
    <text evidence="8">Monomer.</text>
</comment>
<evidence type="ECO:0000313" key="14">
    <source>
        <dbReference type="Proteomes" id="UP000255213"/>
    </source>
</evidence>
<proteinExistence type="inferred from homology"/>
<comment type="function">
    <text evidence="8">Hydrolyzes ribosome-free peptidyl-tRNAs (with 1 or more amino acids incorporated), which drop off the ribosome during protein synthesis, or as a result of ribosome stalling.</text>
</comment>
<evidence type="ECO:0000256" key="6">
    <source>
        <dbReference type="ARBA" id="ARBA00048707"/>
    </source>
</evidence>